<reference evidence="4 5" key="2">
    <citation type="submission" date="2020-05" db="EMBL/GenBank/DDBJ databases">
        <authorList>
            <person name="Campoy J."/>
            <person name="Schneeberger K."/>
            <person name="Spophaly S."/>
        </authorList>
    </citation>
    <scope>NUCLEOTIDE SEQUENCE [LARGE SCALE GENOMIC DNA]</scope>
    <source>
        <strain evidence="4">PruArmRojPasFocal</strain>
    </source>
</reference>
<feature type="compositionally biased region" description="Basic and acidic residues" evidence="1">
    <location>
        <begin position="1"/>
        <end position="10"/>
    </location>
</feature>
<keyword evidence="6" id="KW-1185">Reference proteome</keyword>
<evidence type="ECO:0000313" key="4">
    <source>
        <dbReference type="EMBL" id="CAB4295252.1"/>
    </source>
</evidence>
<evidence type="ECO:0000313" key="3">
    <source>
        <dbReference type="EMBL" id="CAB4264641.1"/>
    </source>
</evidence>
<sequence>MKDLKAEKLECQNQHPPQPQEPSELGTTFFRICVNGLNTLSGVGILSIPFALFHEVGNSTSAVRRIKLCLPPTFIPARYESCGQTSFVLLTALVLLPTTWLKNLGMLAYISAGGILASILLVASLCI</sequence>
<dbReference type="OrthoDB" id="10351388at2759"/>
<dbReference type="EMBL" id="CAEKKB010000001">
    <property type="protein sequence ID" value="CAB4295252.1"/>
    <property type="molecule type" value="Genomic_DNA"/>
</dbReference>
<feature type="region of interest" description="Disordered" evidence="1">
    <location>
        <begin position="1"/>
        <end position="23"/>
    </location>
</feature>
<name>A0A6J5W5P9_PRUAR</name>
<accession>A0A6J5W5P9</accession>
<evidence type="ECO:0000313" key="5">
    <source>
        <dbReference type="Proteomes" id="UP000507222"/>
    </source>
</evidence>
<feature type="transmembrane region" description="Helical" evidence="2">
    <location>
        <begin position="106"/>
        <end position="126"/>
    </location>
</feature>
<reference evidence="6" key="1">
    <citation type="journal article" date="2020" name="Genome Biol.">
        <title>Gamete binning: chromosome-level and haplotype-resolved genome assembly enabled by high-throughput single-cell sequencing of gamete genomes.</title>
        <authorList>
            <person name="Campoy J.A."/>
            <person name="Sun H."/>
            <person name="Goel M."/>
            <person name="Jiao W.-B."/>
            <person name="Folz-Donahue K."/>
            <person name="Wang N."/>
            <person name="Rubio M."/>
            <person name="Liu C."/>
            <person name="Kukat C."/>
            <person name="Ruiz D."/>
            <person name="Huettel B."/>
            <person name="Schneeberger K."/>
        </authorList>
    </citation>
    <scope>NUCLEOTIDE SEQUENCE [LARGE SCALE GENOMIC DNA]</scope>
    <source>
        <strain evidence="6">cv. Rojo Pasion</strain>
    </source>
</reference>
<proteinExistence type="predicted"/>
<organism evidence="4 6">
    <name type="scientific">Prunus armeniaca</name>
    <name type="common">Apricot</name>
    <name type="synonym">Armeniaca vulgaris</name>
    <dbReference type="NCBI Taxonomy" id="36596"/>
    <lineage>
        <taxon>Eukaryota</taxon>
        <taxon>Viridiplantae</taxon>
        <taxon>Streptophyta</taxon>
        <taxon>Embryophyta</taxon>
        <taxon>Tracheophyta</taxon>
        <taxon>Spermatophyta</taxon>
        <taxon>Magnoliopsida</taxon>
        <taxon>eudicotyledons</taxon>
        <taxon>Gunneridae</taxon>
        <taxon>Pentapetalae</taxon>
        <taxon>rosids</taxon>
        <taxon>fabids</taxon>
        <taxon>Rosales</taxon>
        <taxon>Rosaceae</taxon>
        <taxon>Amygdaloideae</taxon>
        <taxon>Amygdaleae</taxon>
        <taxon>Prunus</taxon>
    </lineage>
</organism>
<evidence type="ECO:0008006" key="7">
    <source>
        <dbReference type="Google" id="ProtNLM"/>
    </source>
</evidence>
<gene>
    <name evidence="3" type="ORF">CURHAP_LOCUS6545</name>
    <name evidence="4" type="ORF">ORAREDHAP_LOCUS6577</name>
</gene>
<keyword evidence="2" id="KW-0812">Transmembrane</keyword>
<evidence type="ECO:0000256" key="2">
    <source>
        <dbReference type="SAM" id="Phobius"/>
    </source>
</evidence>
<dbReference type="Proteomes" id="UP000507222">
    <property type="component" value="Unassembled WGS sequence"/>
</dbReference>
<dbReference type="EMBL" id="CAEKDK010000001">
    <property type="protein sequence ID" value="CAB4264641.1"/>
    <property type="molecule type" value="Genomic_DNA"/>
</dbReference>
<protein>
    <recommendedName>
        <fullName evidence="7">Amino acid transporter transmembrane domain-containing protein</fullName>
    </recommendedName>
</protein>
<keyword evidence="2" id="KW-1133">Transmembrane helix</keyword>
<keyword evidence="2" id="KW-0472">Membrane</keyword>
<dbReference type="Proteomes" id="UP000507245">
    <property type="component" value="Unassembled WGS sequence"/>
</dbReference>
<evidence type="ECO:0000313" key="6">
    <source>
        <dbReference type="Proteomes" id="UP000507245"/>
    </source>
</evidence>
<evidence type="ECO:0000256" key="1">
    <source>
        <dbReference type="SAM" id="MobiDB-lite"/>
    </source>
</evidence>
<dbReference type="AlphaFoldDB" id="A0A6J5W5P9"/>